<name>A0AA40HFI0_CNENI</name>
<accession>A0AA40HFI0</accession>
<keyword evidence="2" id="KW-1185">Reference proteome</keyword>
<organism evidence="1 2">
    <name type="scientific">Cnephaeus nilssonii</name>
    <name type="common">Northern bat</name>
    <name type="synonym">Eptesicus nilssonii</name>
    <dbReference type="NCBI Taxonomy" id="3371016"/>
    <lineage>
        <taxon>Eukaryota</taxon>
        <taxon>Metazoa</taxon>
        <taxon>Chordata</taxon>
        <taxon>Craniata</taxon>
        <taxon>Vertebrata</taxon>
        <taxon>Euteleostomi</taxon>
        <taxon>Mammalia</taxon>
        <taxon>Eutheria</taxon>
        <taxon>Laurasiatheria</taxon>
        <taxon>Chiroptera</taxon>
        <taxon>Yangochiroptera</taxon>
        <taxon>Vespertilionidae</taxon>
        <taxon>Cnephaeus</taxon>
    </lineage>
</organism>
<evidence type="ECO:0000313" key="2">
    <source>
        <dbReference type="Proteomes" id="UP001177744"/>
    </source>
</evidence>
<dbReference type="AlphaFoldDB" id="A0AA40HFI0"/>
<reference evidence="1" key="1">
    <citation type="submission" date="2023-06" db="EMBL/GenBank/DDBJ databases">
        <title>Reference genome for the Northern bat (Eptesicus nilssonii), a most northern bat species.</title>
        <authorList>
            <person name="Laine V.N."/>
            <person name="Pulliainen A.T."/>
            <person name="Lilley T.M."/>
        </authorList>
    </citation>
    <scope>NUCLEOTIDE SEQUENCE</scope>
    <source>
        <strain evidence="1">BLF_Eptnil</strain>
        <tissue evidence="1">Kidney</tissue>
    </source>
</reference>
<dbReference type="Proteomes" id="UP001177744">
    <property type="component" value="Unassembled WGS sequence"/>
</dbReference>
<gene>
    <name evidence="1" type="ORF">QTO34_009978</name>
</gene>
<proteinExistence type="predicted"/>
<dbReference type="EMBL" id="JAULJE010000021">
    <property type="protein sequence ID" value="KAK1329795.1"/>
    <property type="molecule type" value="Genomic_DNA"/>
</dbReference>
<sequence>MGAAIFGRRVAVQKAEPAGRRFLASIGEKGWLFREDKAILGFLACDTLTETFCSVGASTFSAPQQQPEEKEMLVSDDLPTTTCLSLRTSSVPLQKRRRGNTRRSALP</sequence>
<evidence type="ECO:0000313" key="1">
    <source>
        <dbReference type="EMBL" id="KAK1329795.1"/>
    </source>
</evidence>
<comment type="caution">
    <text evidence="1">The sequence shown here is derived from an EMBL/GenBank/DDBJ whole genome shotgun (WGS) entry which is preliminary data.</text>
</comment>
<protein>
    <submittedName>
        <fullName evidence="1">Uncharacterized protein</fullName>
    </submittedName>
</protein>